<evidence type="ECO:0000259" key="2">
    <source>
        <dbReference type="Pfam" id="PF10304"/>
    </source>
</evidence>
<accession>A0A0N5CWW8</accession>
<dbReference type="WBParaSite" id="TCLT_0000485601-mRNA-1">
    <property type="protein sequence ID" value="TCLT_0000485601-mRNA-1"/>
    <property type="gene ID" value="TCLT_0000485601"/>
</dbReference>
<dbReference type="InterPro" id="IPR039600">
    <property type="entry name" value="TANGO6/Rtp1"/>
</dbReference>
<dbReference type="PANTHER" id="PTHR20959">
    <property type="entry name" value="TRANSPORT AND GOLGI ORGANIZATION PROTEIN 6 FAMILY MEMBER"/>
    <property type="match status" value="1"/>
</dbReference>
<reference evidence="4 5" key="2">
    <citation type="submission" date="2018-11" db="EMBL/GenBank/DDBJ databases">
        <authorList>
            <consortium name="Pathogen Informatics"/>
        </authorList>
    </citation>
    <scope>NUCLEOTIDE SEQUENCE [LARGE SCALE GENOMIC DNA]</scope>
</reference>
<keyword evidence="5" id="KW-1185">Reference proteome</keyword>
<dbReference type="Gene3D" id="1.25.10.10">
    <property type="entry name" value="Leucine-rich Repeat Variant"/>
    <property type="match status" value="1"/>
</dbReference>
<feature type="domain" description="RNA polymerase II assembly factor Rtp1 C-terminal" evidence="2">
    <location>
        <begin position="563"/>
        <end position="593"/>
    </location>
</feature>
<name>A0A0N5CWW8_THECL</name>
<protein>
    <submittedName>
        <fullName evidence="6">RTP1_C1 domain-containing protein</fullName>
    </submittedName>
</protein>
<evidence type="ECO:0000259" key="3">
    <source>
        <dbReference type="Pfam" id="PF10363"/>
    </source>
</evidence>
<dbReference type="STRING" id="103827.A0A0N5CWW8"/>
<dbReference type="InterPro" id="IPR011989">
    <property type="entry name" value="ARM-like"/>
</dbReference>
<dbReference type="InterPro" id="IPR019414">
    <property type="entry name" value="Rtp1_C2"/>
</dbReference>
<comment type="similarity">
    <text evidence="1">Belongs to the Tango6 family.</text>
</comment>
<evidence type="ECO:0000256" key="1">
    <source>
        <dbReference type="ARBA" id="ARBA00005724"/>
    </source>
</evidence>
<dbReference type="OrthoDB" id="39591at2759"/>
<dbReference type="PANTHER" id="PTHR20959:SF1">
    <property type="entry name" value="TRANSPORT AND GOLGI ORGANIZATION PROTEIN 6 HOMOLOG"/>
    <property type="match status" value="1"/>
</dbReference>
<feature type="domain" description="RNA polymerase II assembly factor Rtp1 C-terminal" evidence="3">
    <location>
        <begin position="325"/>
        <end position="467"/>
    </location>
</feature>
<evidence type="ECO:0000313" key="5">
    <source>
        <dbReference type="Proteomes" id="UP000276776"/>
    </source>
</evidence>
<dbReference type="Pfam" id="PF10304">
    <property type="entry name" value="RTP1_C2"/>
    <property type="match status" value="1"/>
</dbReference>
<evidence type="ECO:0000313" key="4">
    <source>
        <dbReference type="EMBL" id="VDN02019.1"/>
    </source>
</evidence>
<dbReference type="InterPro" id="IPR019451">
    <property type="entry name" value="Rtp1_C1"/>
</dbReference>
<reference evidence="6" key="1">
    <citation type="submission" date="2017-02" db="UniProtKB">
        <authorList>
            <consortium name="WormBaseParasite"/>
        </authorList>
    </citation>
    <scope>IDENTIFICATION</scope>
</reference>
<organism evidence="6">
    <name type="scientific">Thelazia callipaeda</name>
    <name type="common">Oriental eyeworm</name>
    <name type="synonym">Parasitic nematode</name>
    <dbReference type="NCBI Taxonomy" id="103827"/>
    <lineage>
        <taxon>Eukaryota</taxon>
        <taxon>Metazoa</taxon>
        <taxon>Ecdysozoa</taxon>
        <taxon>Nematoda</taxon>
        <taxon>Chromadorea</taxon>
        <taxon>Rhabditida</taxon>
        <taxon>Spirurina</taxon>
        <taxon>Spiruromorpha</taxon>
        <taxon>Thelazioidea</taxon>
        <taxon>Thelaziidae</taxon>
        <taxon>Thelazia</taxon>
    </lineage>
</organism>
<dbReference type="InterPro" id="IPR016024">
    <property type="entry name" value="ARM-type_fold"/>
</dbReference>
<dbReference type="Proteomes" id="UP000276776">
    <property type="component" value="Unassembled WGS sequence"/>
</dbReference>
<dbReference type="SUPFAM" id="SSF48371">
    <property type="entry name" value="ARM repeat"/>
    <property type="match status" value="1"/>
</dbReference>
<gene>
    <name evidence="4" type="ORF">TCLT_LOCUS4845</name>
</gene>
<dbReference type="AlphaFoldDB" id="A0A0N5CWW8"/>
<evidence type="ECO:0000313" key="6">
    <source>
        <dbReference type="WBParaSite" id="TCLT_0000485601-mRNA-1"/>
    </source>
</evidence>
<dbReference type="GO" id="GO:0009306">
    <property type="term" value="P:protein secretion"/>
    <property type="evidence" value="ECO:0007669"/>
    <property type="project" value="TreeGrafter"/>
</dbReference>
<proteinExistence type="inferred from homology"/>
<sequence>MVIPLGILPNRSRTLSASFFVTWFVGFNSDDCFKCDHSAGTGFRYTGAQICYAHRCRFVLVESISIVKGDVFERLFENYGLNARLDVIRYADLLRIANVEIIQKEEPVASRRLLIRIAICCIKRWAEYDSEHSSFESTSTSQEICDNDGIGLEERKHKVNYFISHLLPVLSETITLSDDNLENLLDIPLSILDVVTVKLNMRVNSVIIDIRSGQSQEDKELEENFRNNIRLALTIFQCILVFKQGDLLTDNLIRGANVLQKFLKAISNLNEKDKQLFLDFQELAHRIIMILRSNDVESKDDVVPSFIDESEKSRNSRRTEVYSLEEIKSDLLDKSEPIRGHALIMLAKGIRERNKRLLEDIFAYPKIMSTVMEHVADSDSYVYLSAINAMVELAYWKQQFFDEMVEFFLDPVEKLQSLLKRDGNIPFNFIYVVIDSLKEDEKETYLIIQRVKIGEAISKACKTLGQMAPSYFDRIVNPMLSLIFHTTDDQLRASVLSSLSDLIISCRGLNIHKHINEMMLVAKLNLRDAEAEIVRRAAVNLMRSIVRTYDISLLQQGSTYLYDIADLLSYILDQDEDLVVKTHAMLCLQDINAQIEEDFSEFEKAYVRKIRF</sequence>
<dbReference type="Pfam" id="PF10363">
    <property type="entry name" value="RTP1_C1"/>
    <property type="match status" value="1"/>
</dbReference>
<dbReference type="EMBL" id="UYYF01004307">
    <property type="protein sequence ID" value="VDN02019.1"/>
    <property type="molecule type" value="Genomic_DNA"/>
</dbReference>